<sequence length="414" mass="45844">MESAYFHHHQQEDPELVDASSFPTASSHRLPWPQNTILTNTHNSIYSTNTVPCLDTSTNSMVQDLGFSWIMGTDNGMRYPTETFMSHELQRPAKIKDEFSVAESYPKFLELLNCSPTSSIEDLHVHPYSSYMNNDRHQQLSYSNNNQDFLLTSFPTGCQIDVGQLLNDQKCSNRTFSQIFPTISISSLNQSSSSSSSSSSSAISSNSFDMNCLPALDLLGSPNFNGSFSHHSSLHSHNLRSLSHGLDRMHQTSHRPSVCPSKISSVSTTRSTDQSSKRPAGKYVDAKATPSVVAKKSKLEPRSSSAPFQVRKEKLGDRIAAIQQLVAPFGKTDTASVLMEAIGYIKFLQTQVETLSVPYMKSTEKIDGIRSRERRMEDGNKEAKRDLRSRGLCLVPLSCLAYGTDGGDGIWPVP</sequence>
<keyword evidence="2" id="KW-1185">Reference proteome</keyword>
<evidence type="ECO:0000313" key="2">
    <source>
        <dbReference type="Proteomes" id="UP001055811"/>
    </source>
</evidence>
<protein>
    <submittedName>
        <fullName evidence="1">Uncharacterized protein</fullName>
    </submittedName>
</protein>
<comment type="caution">
    <text evidence="1">The sequence shown here is derived from an EMBL/GenBank/DDBJ whole genome shotgun (WGS) entry which is preliminary data.</text>
</comment>
<gene>
    <name evidence="1" type="ORF">L2E82_17218</name>
</gene>
<proteinExistence type="predicted"/>
<evidence type="ECO:0000313" key="1">
    <source>
        <dbReference type="EMBL" id="KAI3767132.1"/>
    </source>
</evidence>
<reference evidence="1 2" key="2">
    <citation type="journal article" date="2022" name="Mol. Ecol. Resour.">
        <title>The genomes of chicory, endive, great burdock and yacon provide insights into Asteraceae paleo-polyploidization history and plant inulin production.</title>
        <authorList>
            <person name="Fan W."/>
            <person name="Wang S."/>
            <person name="Wang H."/>
            <person name="Wang A."/>
            <person name="Jiang F."/>
            <person name="Liu H."/>
            <person name="Zhao H."/>
            <person name="Xu D."/>
            <person name="Zhang Y."/>
        </authorList>
    </citation>
    <scope>NUCLEOTIDE SEQUENCE [LARGE SCALE GENOMIC DNA]</scope>
    <source>
        <strain evidence="2">cv. Punajuju</strain>
        <tissue evidence="1">Leaves</tissue>
    </source>
</reference>
<dbReference type="Proteomes" id="UP001055811">
    <property type="component" value="Linkage Group LG03"/>
</dbReference>
<name>A0ACB9F7N9_CICIN</name>
<reference evidence="2" key="1">
    <citation type="journal article" date="2022" name="Mol. Ecol. Resour.">
        <title>The genomes of chicory, endive, great burdock and yacon provide insights into Asteraceae palaeo-polyploidization history and plant inulin production.</title>
        <authorList>
            <person name="Fan W."/>
            <person name="Wang S."/>
            <person name="Wang H."/>
            <person name="Wang A."/>
            <person name="Jiang F."/>
            <person name="Liu H."/>
            <person name="Zhao H."/>
            <person name="Xu D."/>
            <person name="Zhang Y."/>
        </authorList>
    </citation>
    <scope>NUCLEOTIDE SEQUENCE [LARGE SCALE GENOMIC DNA]</scope>
    <source>
        <strain evidence="2">cv. Punajuju</strain>
    </source>
</reference>
<dbReference type="EMBL" id="CM042011">
    <property type="protein sequence ID" value="KAI3767132.1"/>
    <property type="molecule type" value="Genomic_DNA"/>
</dbReference>
<accession>A0ACB9F7N9</accession>
<organism evidence="1 2">
    <name type="scientific">Cichorium intybus</name>
    <name type="common">Chicory</name>
    <dbReference type="NCBI Taxonomy" id="13427"/>
    <lineage>
        <taxon>Eukaryota</taxon>
        <taxon>Viridiplantae</taxon>
        <taxon>Streptophyta</taxon>
        <taxon>Embryophyta</taxon>
        <taxon>Tracheophyta</taxon>
        <taxon>Spermatophyta</taxon>
        <taxon>Magnoliopsida</taxon>
        <taxon>eudicotyledons</taxon>
        <taxon>Gunneridae</taxon>
        <taxon>Pentapetalae</taxon>
        <taxon>asterids</taxon>
        <taxon>campanulids</taxon>
        <taxon>Asterales</taxon>
        <taxon>Asteraceae</taxon>
        <taxon>Cichorioideae</taxon>
        <taxon>Cichorieae</taxon>
        <taxon>Cichoriinae</taxon>
        <taxon>Cichorium</taxon>
    </lineage>
</organism>